<evidence type="ECO:0000256" key="1">
    <source>
        <dbReference type="SAM" id="SignalP"/>
    </source>
</evidence>
<dbReference type="EMBL" id="AMZH03006337">
    <property type="protein sequence ID" value="RRT64079.1"/>
    <property type="molecule type" value="Genomic_DNA"/>
</dbReference>
<evidence type="ECO:0000313" key="3">
    <source>
        <dbReference type="Proteomes" id="UP000287651"/>
    </source>
</evidence>
<dbReference type="Proteomes" id="UP000287651">
    <property type="component" value="Unassembled WGS sequence"/>
</dbReference>
<gene>
    <name evidence="2" type="ORF">B296_00025596</name>
</gene>
<comment type="caution">
    <text evidence="2">The sequence shown here is derived from an EMBL/GenBank/DDBJ whole genome shotgun (WGS) entry which is preliminary data.</text>
</comment>
<dbReference type="PANTHER" id="PTHR13833">
    <property type="match status" value="1"/>
</dbReference>
<dbReference type="PANTHER" id="PTHR13833:SF78">
    <property type="entry name" value="POTASSIUM TRANSPORTER"/>
    <property type="match status" value="1"/>
</dbReference>
<name>A0A426ZJC4_ENSVE</name>
<keyword evidence="1" id="KW-0732">Signal</keyword>
<accession>A0A426ZJC4</accession>
<protein>
    <submittedName>
        <fullName evidence="2">Uncharacterized protein</fullName>
    </submittedName>
</protein>
<dbReference type="AlphaFoldDB" id="A0A426ZJC4"/>
<feature type="chain" id="PRO_5019092779" evidence="1">
    <location>
        <begin position="18"/>
        <end position="610"/>
    </location>
</feature>
<sequence>MLILRLILLSGFSSASAAPPASWCPSWSIVWSCCQLILSFVVLAEIVSAAVSNAASALSKRFWSLKSTTKTGITSSTLIPSVSPNVPLMKFESGYTVETVFDGSKLGIEPYSVEVTLSGELLLLDSVNSNLYRILLPLSRSDRSSDLLAACILLPGAVISLPSPSPLPLLVPLSFAACSPRSRSVVAAAQPASVVAAALCLWSPAPPSSPHLSHCPLPSSSFSSSDRLCRGHTNPSLPSSFPPLLLPFPAATTTGPWRHHDCTTCLSPLPSSSPPHHCPFFPCLLRCFQHYSSPAPLQPRHQRCPRLLFSTSNDNNHSHCSLSFPFPRCHPSPACGSSAAVLGSYFVRRCQRTFSPLRILVPCTAAIYVPTRHCHPVPQLSLLLPSSSSLLASCCFLTHSHHFLATTPPLPSTPVVPSSSSGPSHSPLSSTTATSHVSFLSDRSSRATLFLAIAAAAFSHRRRLLCNRRCCLLVSQPPQPSPSPAPPAETTLHPCPAAISLFPFSRTTSSLVADAVACSHATTDRRSPFPPHSRYDSIIAFAAATISLFPFNRSEQCCLHDAASLYDSNLSLSSVISTAPSSAADVPFLPLLSPTPSPETPLLPSSSGRS</sequence>
<proteinExistence type="predicted"/>
<evidence type="ECO:0000313" key="2">
    <source>
        <dbReference type="EMBL" id="RRT64079.1"/>
    </source>
</evidence>
<organism evidence="2 3">
    <name type="scientific">Ensete ventricosum</name>
    <name type="common">Abyssinian banana</name>
    <name type="synonym">Musa ensete</name>
    <dbReference type="NCBI Taxonomy" id="4639"/>
    <lineage>
        <taxon>Eukaryota</taxon>
        <taxon>Viridiplantae</taxon>
        <taxon>Streptophyta</taxon>
        <taxon>Embryophyta</taxon>
        <taxon>Tracheophyta</taxon>
        <taxon>Spermatophyta</taxon>
        <taxon>Magnoliopsida</taxon>
        <taxon>Liliopsida</taxon>
        <taxon>Zingiberales</taxon>
        <taxon>Musaceae</taxon>
        <taxon>Ensete</taxon>
    </lineage>
</organism>
<reference evidence="2 3" key="1">
    <citation type="journal article" date="2014" name="Agronomy (Basel)">
        <title>A Draft Genome Sequence for Ensete ventricosum, the Drought-Tolerant Tree Against Hunger.</title>
        <authorList>
            <person name="Harrison J."/>
            <person name="Moore K.A."/>
            <person name="Paszkiewicz K."/>
            <person name="Jones T."/>
            <person name="Grant M."/>
            <person name="Ambacheew D."/>
            <person name="Muzemil S."/>
            <person name="Studholme D.J."/>
        </authorList>
    </citation>
    <scope>NUCLEOTIDE SEQUENCE [LARGE SCALE GENOMIC DNA]</scope>
</reference>
<feature type="signal peptide" evidence="1">
    <location>
        <begin position="1"/>
        <end position="17"/>
    </location>
</feature>